<comment type="caution">
    <text evidence="1">The sequence shown here is derived from an EMBL/GenBank/DDBJ whole genome shotgun (WGS) entry which is preliminary data.</text>
</comment>
<evidence type="ECO:0000313" key="1">
    <source>
        <dbReference type="EMBL" id="KAH3849938.1"/>
    </source>
</evidence>
<evidence type="ECO:0000313" key="2">
    <source>
        <dbReference type="Proteomes" id="UP000828390"/>
    </source>
</evidence>
<name>A0A9D4L1D1_DREPO</name>
<proteinExistence type="predicted"/>
<protein>
    <submittedName>
        <fullName evidence="1">Uncharacterized protein</fullName>
    </submittedName>
</protein>
<sequence>MQVGMLMNILGYSQKRREARLEAYSRAAIHQYNYKEDCICTGSKVEGDASRLESEFDVMFEPRSVVSTSVRMMRTNFLPKPY</sequence>
<dbReference type="EMBL" id="JAIWYP010000003">
    <property type="protein sequence ID" value="KAH3849938.1"/>
    <property type="molecule type" value="Genomic_DNA"/>
</dbReference>
<organism evidence="1 2">
    <name type="scientific">Dreissena polymorpha</name>
    <name type="common">Zebra mussel</name>
    <name type="synonym">Mytilus polymorpha</name>
    <dbReference type="NCBI Taxonomy" id="45954"/>
    <lineage>
        <taxon>Eukaryota</taxon>
        <taxon>Metazoa</taxon>
        <taxon>Spiralia</taxon>
        <taxon>Lophotrochozoa</taxon>
        <taxon>Mollusca</taxon>
        <taxon>Bivalvia</taxon>
        <taxon>Autobranchia</taxon>
        <taxon>Heteroconchia</taxon>
        <taxon>Euheterodonta</taxon>
        <taxon>Imparidentia</taxon>
        <taxon>Neoheterodontei</taxon>
        <taxon>Myida</taxon>
        <taxon>Dreissenoidea</taxon>
        <taxon>Dreissenidae</taxon>
        <taxon>Dreissena</taxon>
    </lineage>
</organism>
<keyword evidence="2" id="KW-1185">Reference proteome</keyword>
<gene>
    <name evidence="1" type="ORF">DPMN_092342</name>
</gene>
<dbReference type="Proteomes" id="UP000828390">
    <property type="component" value="Unassembled WGS sequence"/>
</dbReference>
<reference evidence="1" key="2">
    <citation type="submission" date="2020-11" db="EMBL/GenBank/DDBJ databases">
        <authorList>
            <person name="McCartney M.A."/>
            <person name="Auch B."/>
            <person name="Kono T."/>
            <person name="Mallez S."/>
            <person name="Becker A."/>
            <person name="Gohl D.M."/>
            <person name="Silverstein K.A.T."/>
            <person name="Koren S."/>
            <person name="Bechman K.B."/>
            <person name="Herman A."/>
            <person name="Abrahante J.E."/>
            <person name="Garbe J."/>
        </authorList>
    </citation>
    <scope>NUCLEOTIDE SEQUENCE</scope>
    <source>
        <strain evidence="1">Duluth1</strain>
        <tissue evidence="1">Whole animal</tissue>
    </source>
</reference>
<reference evidence="1" key="1">
    <citation type="journal article" date="2019" name="bioRxiv">
        <title>The Genome of the Zebra Mussel, Dreissena polymorpha: A Resource for Invasive Species Research.</title>
        <authorList>
            <person name="McCartney M.A."/>
            <person name="Auch B."/>
            <person name="Kono T."/>
            <person name="Mallez S."/>
            <person name="Zhang Y."/>
            <person name="Obille A."/>
            <person name="Becker A."/>
            <person name="Abrahante J.E."/>
            <person name="Garbe J."/>
            <person name="Badalamenti J.P."/>
            <person name="Herman A."/>
            <person name="Mangelson H."/>
            <person name="Liachko I."/>
            <person name="Sullivan S."/>
            <person name="Sone E.D."/>
            <person name="Koren S."/>
            <person name="Silverstein K.A.T."/>
            <person name="Beckman K.B."/>
            <person name="Gohl D.M."/>
        </authorList>
    </citation>
    <scope>NUCLEOTIDE SEQUENCE</scope>
    <source>
        <strain evidence="1">Duluth1</strain>
        <tissue evidence="1">Whole animal</tissue>
    </source>
</reference>
<dbReference type="AlphaFoldDB" id="A0A9D4L1D1"/>
<accession>A0A9D4L1D1</accession>